<keyword evidence="4 5" id="KW-0472">Membrane</keyword>
<evidence type="ECO:0000256" key="1">
    <source>
        <dbReference type="ARBA" id="ARBA00004141"/>
    </source>
</evidence>
<dbReference type="PROSITE" id="PS50850">
    <property type="entry name" value="MFS"/>
    <property type="match status" value="1"/>
</dbReference>
<feature type="transmembrane region" description="Helical" evidence="5">
    <location>
        <begin position="139"/>
        <end position="158"/>
    </location>
</feature>
<keyword evidence="3 5" id="KW-1133">Transmembrane helix</keyword>
<feature type="transmembrane region" description="Helical" evidence="5">
    <location>
        <begin position="427"/>
        <end position="447"/>
    </location>
</feature>
<dbReference type="InterPro" id="IPR005828">
    <property type="entry name" value="MFS_sugar_transport-like"/>
</dbReference>
<keyword evidence="8" id="KW-1185">Reference proteome</keyword>
<evidence type="ECO:0000313" key="8">
    <source>
        <dbReference type="Proteomes" id="UP001153954"/>
    </source>
</evidence>
<dbReference type="SUPFAM" id="SSF103473">
    <property type="entry name" value="MFS general substrate transporter"/>
    <property type="match status" value="1"/>
</dbReference>
<keyword evidence="2 5" id="KW-0812">Transmembrane</keyword>
<dbReference type="Gene3D" id="1.20.1250.20">
    <property type="entry name" value="MFS general substrate transporter like domains"/>
    <property type="match status" value="1"/>
</dbReference>
<protein>
    <recommendedName>
        <fullName evidence="6">Major facilitator superfamily (MFS) profile domain-containing protein</fullName>
    </recommendedName>
</protein>
<reference evidence="7" key="1">
    <citation type="submission" date="2022-03" db="EMBL/GenBank/DDBJ databases">
        <authorList>
            <person name="Tunstrom K."/>
        </authorList>
    </citation>
    <scope>NUCLEOTIDE SEQUENCE</scope>
</reference>
<feature type="transmembrane region" description="Helical" evidence="5">
    <location>
        <begin position="30"/>
        <end position="53"/>
    </location>
</feature>
<organism evidence="7 8">
    <name type="scientific">Euphydryas editha</name>
    <name type="common">Edith's checkerspot</name>
    <dbReference type="NCBI Taxonomy" id="104508"/>
    <lineage>
        <taxon>Eukaryota</taxon>
        <taxon>Metazoa</taxon>
        <taxon>Ecdysozoa</taxon>
        <taxon>Arthropoda</taxon>
        <taxon>Hexapoda</taxon>
        <taxon>Insecta</taxon>
        <taxon>Pterygota</taxon>
        <taxon>Neoptera</taxon>
        <taxon>Endopterygota</taxon>
        <taxon>Lepidoptera</taxon>
        <taxon>Glossata</taxon>
        <taxon>Ditrysia</taxon>
        <taxon>Papilionoidea</taxon>
        <taxon>Nymphalidae</taxon>
        <taxon>Nymphalinae</taxon>
        <taxon>Euphydryas</taxon>
    </lineage>
</organism>
<dbReference type="Proteomes" id="UP001153954">
    <property type="component" value="Unassembled WGS sequence"/>
</dbReference>
<name>A0AAU9U8R3_EUPED</name>
<feature type="transmembrane region" description="Helical" evidence="5">
    <location>
        <begin position="164"/>
        <end position="185"/>
    </location>
</feature>
<feature type="transmembrane region" description="Helical" evidence="5">
    <location>
        <begin position="307"/>
        <end position="328"/>
    </location>
</feature>
<dbReference type="InterPro" id="IPR020846">
    <property type="entry name" value="MFS_dom"/>
</dbReference>
<dbReference type="PANTHER" id="PTHR24064">
    <property type="entry name" value="SOLUTE CARRIER FAMILY 22 MEMBER"/>
    <property type="match status" value="1"/>
</dbReference>
<feature type="transmembrane region" description="Helical" evidence="5">
    <location>
        <begin position="393"/>
        <end position="415"/>
    </location>
</feature>
<dbReference type="CDD" id="cd17317">
    <property type="entry name" value="MFS_SLC22"/>
    <property type="match status" value="1"/>
</dbReference>
<evidence type="ECO:0000256" key="4">
    <source>
        <dbReference type="ARBA" id="ARBA00023136"/>
    </source>
</evidence>
<evidence type="ECO:0000256" key="2">
    <source>
        <dbReference type="ARBA" id="ARBA00022692"/>
    </source>
</evidence>
<dbReference type="AlphaFoldDB" id="A0AAU9U8R3"/>
<feature type="transmembrane region" description="Helical" evidence="5">
    <location>
        <begin position="107"/>
        <end position="127"/>
    </location>
</feature>
<feature type="domain" description="Major facilitator superfamily (MFS) profile" evidence="6">
    <location>
        <begin position="32"/>
        <end position="478"/>
    </location>
</feature>
<accession>A0AAU9U8R3</accession>
<dbReference type="EMBL" id="CAKOGL010000015">
    <property type="protein sequence ID" value="CAH2095558.1"/>
    <property type="molecule type" value="Genomic_DNA"/>
</dbReference>
<comment type="subcellular location">
    <subcellularLocation>
        <location evidence="1">Membrane</location>
        <topology evidence="1">Multi-pass membrane protein</topology>
    </subcellularLocation>
</comment>
<gene>
    <name evidence="7" type="ORF">EEDITHA_LOCUS10996</name>
</gene>
<proteinExistence type="predicted"/>
<evidence type="ECO:0000259" key="6">
    <source>
        <dbReference type="PROSITE" id="PS50850"/>
    </source>
</evidence>
<evidence type="ECO:0000313" key="7">
    <source>
        <dbReference type="EMBL" id="CAH2095558.1"/>
    </source>
</evidence>
<evidence type="ECO:0000256" key="3">
    <source>
        <dbReference type="ARBA" id="ARBA00022989"/>
    </source>
</evidence>
<feature type="transmembrane region" description="Helical" evidence="5">
    <location>
        <begin position="225"/>
        <end position="243"/>
    </location>
</feature>
<feature type="transmembrane region" description="Helical" evidence="5">
    <location>
        <begin position="197"/>
        <end position="219"/>
    </location>
</feature>
<dbReference type="Pfam" id="PF00083">
    <property type="entry name" value="Sugar_tr"/>
    <property type="match status" value="1"/>
</dbReference>
<dbReference type="InterPro" id="IPR036259">
    <property type="entry name" value="MFS_trans_sf"/>
</dbReference>
<sequence length="495" mass="54647">MVQKIISQTSQVKKEDGLANLIGQFGKWQLLVLAAVSLVKLSSGWVQFAIIFLTPTLTFWCSNFGENSTSVGENITCYSDCLEYSYDTYPFGNTIISEWDLICDRSWLASFTQTILQFGILLGSIMFGFFSDRYGRKNTFLASIVGLVAFGFGVAFAPDYITLTVLRFFMGVATAGTMVISFVIVMETVGPKYREICGCLFQIPLTVGHMTTPVFAFFYRNWNEFSLALAIPQVIYLGYFFVLTESPRWLVSVGKVDDATKLVTKAAKFNGLPTSNVEETLKKMSADIKSQSTVAKPNYIDLFKGSLLIKTVISCIIWMITGLTYYGFNQYISQTSPNPFLTVAAMGAIQVPAILLSIWLLRHFGRKLAIITFFTLGGLCVLVLGLVPDIFWITLTLGCIGISCVSVVATCIYIYTSELFPTVVRNMGMGACSTCMRVGSMIAPFISNLKVSWMPTVIFGFAPMIAALICLILPETKGTALPDSLVEEKDKVQKL</sequence>
<comment type="caution">
    <text evidence="7">The sequence shown here is derived from an EMBL/GenBank/DDBJ whole genome shotgun (WGS) entry which is preliminary data.</text>
</comment>
<feature type="transmembrane region" description="Helical" evidence="5">
    <location>
        <begin position="340"/>
        <end position="361"/>
    </location>
</feature>
<dbReference type="GO" id="GO:0022857">
    <property type="term" value="F:transmembrane transporter activity"/>
    <property type="evidence" value="ECO:0007669"/>
    <property type="project" value="InterPro"/>
</dbReference>
<evidence type="ECO:0000256" key="5">
    <source>
        <dbReference type="SAM" id="Phobius"/>
    </source>
</evidence>
<feature type="transmembrane region" description="Helical" evidence="5">
    <location>
        <begin position="368"/>
        <end position="387"/>
    </location>
</feature>
<dbReference type="GO" id="GO:0016020">
    <property type="term" value="C:membrane"/>
    <property type="evidence" value="ECO:0007669"/>
    <property type="project" value="UniProtKB-SubCell"/>
</dbReference>
<feature type="transmembrane region" description="Helical" evidence="5">
    <location>
        <begin position="453"/>
        <end position="473"/>
    </location>
</feature>